<gene>
    <name evidence="1" type="ORF">NUM_61180</name>
</gene>
<evidence type="ECO:0000313" key="2">
    <source>
        <dbReference type="Proteomes" id="UP000614996"/>
    </source>
</evidence>
<accession>A0A8J4ERH3</accession>
<organism evidence="1 2">
    <name type="scientific">Actinocatenispora comari</name>
    <dbReference type="NCBI Taxonomy" id="2807577"/>
    <lineage>
        <taxon>Bacteria</taxon>
        <taxon>Bacillati</taxon>
        <taxon>Actinomycetota</taxon>
        <taxon>Actinomycetes</taxon>
        <taxon>Micromonosporales</taxon>
        <taxon>Micromonosporaceae</taxon>
        <taxon>Actinocatenispora</taxon>
    </lineage>
</organism>
<keyword evidence="2" id="KW-1185">Reference proteome</keyword>
<dbReference type="SUPFAM" id="SSF111331">
    <property type="entry name" value="NAD kinase/diacylglycerol kinase-like"/>
    <property type="match status" value="1"/>
</dbReference>
<dbReference type="InterPro" id="IPR017438">
    <property type="entry name" value="ATP-NAD_kinase_N"/>
</dbReference>
<dbReference type="EMBL" id="BOPO01000127">
    <property type="protein sequence ID" value="GIL30864.1"/>
    <property type="molecule type" value="Genomic_DNA"/>
</dbReference>
<dbReference type="Proteomes" id="UP000614996">
    <property type="component" value="Unassembled WGS sequence"/>
</dbReference>
<dbReference type="Gene3D" id="3.40.50.10330">
    <property type="entry name" value="Probable inorganic polyphosphate/atp-NAD kinase, domain 1"/>
    <property type="match status" value="1"/>
</dbReference>
<comment type="caution">
    <text evidence="1">The sequence shown here is derived from an EMBL/GenBank/DDBJ whole genome shotgun (WGS) entry which is preliminary data.</text>
</comment>
<evidence type="ECO:0000313" key="1">
    <source>
        <dbReference type="EMBL" id="GIL30864.1"/>
    </source>
</evidence>
<protein>
    <recommendedName>
        <fullName evidence="3">DAGKc domain-containing protein</fullName>
    </recommendedName>
</protein>
<dbReference type="AlphaFoldDB" id="A0A8J4ERH3"/>
<evidence type="ECO:0008006" key="3">
    <source>
        <dbReference type="Google" id="ProtNLM"/>
    </source>
</evidence>
<reference evidence="2" key="1">
    <citation type="journal article" date="2021" name="Int. J. Syst. Evol. Microbiol.">
        <title>Actinocatenispora comari sp. nov., an endophytic actinomycete isolated from aerial parts of Comarum salesowianum.</title>
        <authorList>
            <person name="Oyunbileg N."/>
            <person name="Iizaka Y."/>
            <person name="Hamada M."/>
            <person name="Davaapurev B.O."/>
            <person name="Fukumoto A."/>
            <person name="Tsetseg B."/>
            <person name="Kato F."/>
            <person name="Tamura T."/>
            <person name="Batkhuu J."/>
            <person name="Anzai Y."/>
        </authorList>
    </citation>
    <scope>NUCLEOTIDE SEQUENCE [LARGE SCALE GENOMIC DNA]</scope>
    <source>
        <strain evidence="2">NUM-2625</strain>
    </source>
</reference>
<dbReference type="InterPro" id="IPR016064">
    <property type="entry name" value="NAD/diacylglycerol_kinase_sf"/>
</dbReference>
<proteinExistence type="predicted"/>
<dbReference type="RefSeq" id="WP_225918964.1">
    <property type="nucleotide sequence ID" value="NZ_BOPO01000127.1"/>
</dbReference>
<name>A0A8J4ERH3_9ACTN</name>
<sequence length="332" mass="34117">MGDQVVLLGLGQGDDAGDDCDSCGTSGAVCGADSAGCGSDAASCGSGAGGCGGHGEPPTPRAAVLACRDALRAGGAEVRLVEANSDAEIDTVLKETVLADGKLVVVGNDDGEARAVVRRLVRRCAPPPSKRPADLPTDRTLPDLPPIGLLSLDRNGTDDLVARLGLPRDPAAVAAAVLAGRTARFDLLRTDGGSVTLHGALLGGADEDGRPVPWRAVVNVDDAVLSDGTDPLLLCTVVNAPGGSYTEVDGLPLVTAADPADGSVDVAVAVLRYVGKRWLGNRRARVEVRRAHGRAVAVTPTEDVPFVDDAVTGTLTRKRTWWVERGAWAVYR</sequence>